<dbReference type="Proteomes" id="UP000092931">
    <property type="component" value="Chromosome"/>
</dbReference>
<dbReference type="AlphaFoldDB" id="A0A1B1YHP8"/>
<protein>
    <submittedName>
        <fullName evidence="1">Uncharacterized protein</fullName>
    </submittedName>
</protein>
<sequence length="65" mass="7666">MDNLKILTADGIKHKTVYGLISGRGSIFPACFEKKGIRFIFSERFFPDAFLIHMYYIMKYVLKER</sequence>
<dbReference type="EMBL" id="CP014673">
    <property type="protein sequence ID" value="ANX00281.1"/>
    <property type="molecule type" value="Genomic_DNA"/>
</dbReference>
<evidence type="ECO:0000313" key="1">
    <source>
        <dbReference type="EMBL" id="ANX00281.1"/>
    </source>
</evidence>
<name>A0A1B1YHP8_THEST</name>
<organism evidence="1 2">
    <name type="scientific">Thermoclostridium stercorarium subsp. leptospartum DSM 9219</name>
    <dbReference type="NCBI Taxonomy" id="1346611"/>
    <lineage>
        <taxon>Bacteria</taxon>
        <taxon>Bacillati</taxon>
        <taxon>Bacillota</taxon>
        <taxon>Clostridia</taxon>
        <taxon>Eubacteriales</taxon>
        <taxon>Oscillospiraceae</taxon>
        <taxon>Thermoclostridium</taxon>
    </lineage>
</organism>
<proteinExistence type="predicted"/>
<evidence type="ECO:0000313" key="2">
    <source>
        <dbReference type="Proteomes" id="UP000092931"/>
    </source>
</evidence>
<accession>A0A1B1YHP8</accession>
<reference evidence="1 2" key="1">
    <citation type="submission" date="2016-02" db="EMBL/GenBank/DDBJ databases">
        <title>Comparison of Clostridium stercorarium subspecies using comparative genomics and transcriptomics.</title>
        <authorList>
            <person name="Schellenberg J."/>
            <person name="Thallinger G."/>
            <person name="Levin D.B."/>
            <person name="Zhang X."/>
            <person name="Alvare G."/>
            <person name="Fristensky B."/>
            <person name="Sparling R."/>
        </authorList>
    </citation>
    <scope>NUCLEOTIDE SEQUENCE [LARGE SCALE GENOMIC DNA]</scope>
    <source>
        <strain evidence="1 2">DSM 9219</strain>
    </source>
</reference>
<gene>
    <name evidence="1" type="ORF">CSTERLE_01080</name>
</gene>